<keyword evidence="1 3" id="KW-0732">Signal</keyword>
<dbReference type="EMBL" id="JQEC01000004">
    <property type="protein sequence ID" value="KGJ97079.1"/>
    <property type="molecule type" value="Genomic_DNA"/>
</dbReference>
<name>A0A099L2A6_COLPS</name>
<dbReference type="SMART" id="SM00935">
    <property type="entry name" value="OmpH"/>
    <property type="match status" value="1"/>
</dbReference>
<evidence type="ECO:0000256" key="2">
    <source>
        <dbReference type="PIRNR" id="PIRNR002094"/>
    </source>
</evidence>
<dbReference type="InterPro" id="IPR005632">
    <property type="entry name" value="Chaperone_Skp"/>
</dbReference>
<evidence type="ECO:0000256" key="3">
    <source>
        <dbReference type="SAM" id="SignalP"/>
    </source>
</evidence>
<dbReference type="InterPro" id="IPR024930">
    <property type="entry name" value="Skp_dom_sf"/>
</dbReference>
<dbReference type="SUPFAM" id="SSF111384">
    <property type="entry name" value="OmpH-like"/>
    <property type="match status" value="1"/>
</dbReference>
<comment type="caution">
    <text evidence="4">The sequence shown here is derived from an EMBL/GenBank/DDBJ whole genome shotgun (WGS) entry which is preliminary data.</text>
</comment>
<reference evidence="4 5" key="1">
    <citation type="submission" date="2014-08" db="EMBL/GenBank/DDBJ databases">
        <title>Genomic and Phenotypic Diversity of Colwellia psychrerythraea strains from Disparate Marine Basins.</title>
        <authorList>
            <person name="Techtmann S.M."/>
            <person name="Stelling S.C."/>
            <person name="Utturkar S.M."/>
            <person name="Alshibli N."/>
            <person name="Harris A."/>
            <person name="Brown S.D."/>
            <person name="Hazen T.C."/>
        </authorList>
    </citation>
    <scope>NUCLEOTIDE SEQUENCE [LARGE SCALE GENOMIC DNA]</scope>
    <source>
        <strain evidence="4 5">GAB14E</strain>
    </source>
</reference>
<organism evidence="4 5">
    <name type="scientific">Colwellia psychrerythraea</name>
    <name type="common">Vibrio psychroerythus</name>
    <dbReference type="NCBI Taxonomy" id="28229"/>
    <lineage>
        <taxon>Bacteria</taxon>
        <taxon>Pseudomonadati</taxon>
        <taxon>Pseudomonadota</taxon>
        <taxon>Gammaproteobacteria</taxon>
        <taxon>Alteromonadales</taxon>
        <taxon>Colwelliaceae</taxon>
        <taxon>Colwellia</taxon>
    </lineage>
</organism>
<gene>
    <name evidence="4" type="ORF">GAB14E_1547</name>
</gene>
<dbReference type="AlphaFoldDB" id="A0A099L2A6"/>
<evidence type="ECO:0000313" key="5">
    <source>
        <dbReference type="Proteomes" id="UP000029868"/>
    </source>
</evidence>
<dbReference type="GO" id="GO:0050821">
    <property type="term" value="P:protein stabilization"/>
    <property type="evidence" value="ECO:0007669"/>
    <property type="project" value="TreeGrafter"/>
</dbReference>
<dbReference type="RefSeq" id="WP_033080830.1">
    <property type="nucleotide sequence ID" value="NZ_JQEC01000004.1"/>
</dbReference>
<evidence type="ECO:0000313" key="4">
    <source>
        <dbReference type="EMBL" id="KGJ97079.1"/>
    </source>
</evidence>
<feature type="signal peptide" evidence="3">
    <location>
        <begin position="1"/>
        <end position="25"/>
    </location>
</feature>
<feature type="chain" id="PRO_5001949534" evidence="3">
    <location>
        <begin position="26"/>
        <end position="172"/>
    </location>
</feature>
<dbReference type="GO" id="GO:0051082">
    <property type="term" value="F:unfolded protein binding"/>
    <property type="evidence" value="ECO:0007669"/>
    <property type="project" value="InterPro"/>
</dbReference>
<dbReference type="PANTHER" id="PTHR35089">
    <property type="entry name" value="CHAPERONE PROTEIN SKP"/>
    <property type="match status" value="1"/>
</dbReference>
<sequence length="172" mass="19303">MNKVIKTMVMGVAASGMLLASSVMAADQKIALVNFQEVMGKIPQTAALMQSLELEFKDEKAVLTQLEKDIKYYQEKLKRDGSLMSAKEKEELDVKVKTLFQEYQVKGKALQQKASQRQNQETNKIIALVRQAVDNIAAKQDYDLVLNQQAVVYSKPDADITNIVVEHVSKLK</sequence>
<proteinExistence type="inferred from homology"/>
<comment type="similarity">
    <text evidence="2">Belongs to the skp family.</text>
</comment>
<protein>
    <submittedName>
        <fullName evidence="4">Outer membrane chaperone Skp (OmpH)</fullName>
    </submittedName>
</protein>
<dbReference type="OrthoDB" id="5767138at2"/>
<dbReference type="Gene3D" id="3.30.910.20">
    <property type="entry name" value="Skp domain"/>
    <property type="match status" value="1"/>
</dbReference>
<dbReference type="Proteomes" id="UP000029868">
    <property type="component" value="Unassembled WGS sequence"/>
</dbReference>
<dbReference type="Pfam" id="PF03938">
    <property type="entry name" value="OmpH"/>
    <property type="match status" value="1"/>
</dbReference>
<dbReference type="PATRIC" id="fig|28229.3.peg.709"/>
<dbReference type="GO" id="GO:0005829">
    <property type="term" value="C:cytosol"/>
    <property type="evidence" value="ECO:0007669"/>
    <property type="project" value="TreeGrafter"/>
</dbReference>
<accession>A0A099L2A6</accession>
<evidence type="ECO:0000256" key="1">
    <source>
        <dbReference type="ARBA" id="ARBA00022729"/>
    </source>
</evidence>
<dbReference type="PANTHER" id="PTHR35089:SF1">
    <property type="entry name" value="CHAPERONE PROTEIN SKP"/>
    <property type="match status" value="1"/>
</dbReference>
<dbReference type="PIRSF" id="PIRSF002094">
    <property type="entry name" value="OMP26_Skp"/>
    <property type="match status" value="1"/>
</dbReference>